<dbReference type="Proteomes" id="UP000002015">
    <property type="component" value="Chromosome"/>
</dbReference>
<dbReference type="OrthoDB" id="6275896at2"/>
<evidence type="ECO:0000313" key="2">
    <source>
        <dbReference type="EMBL" id="ABV37803.1"/>
    </source>
</evidence>
<feature type="signal peptide" evidence="1">
    <location>
        <begin position="1"/>
        <end position="33"/>
    </location>
</feature>
<feature type="chain" id="PRO_5002719678" description="HYR domain-containing protein" evidence="1">
    <location>
        <begin position="34"/>
        <end position="972"/>
    </location>
</feature>
<keyword evidence="1" id="KW-0732">Signal</keyword>
<protein>
    <recommendedName>
        <fullName evidence="4">HYR domain-containing protein</fullName>
    </recommendedName>
</protein>
<gene>
    <name evidence="2" type="ordered locus">Ssed_3199</name>
</gene>
<dbReference type="eggNOG" id="COG2132">
    <property type="taxonomic scope" value="Bacteria"/>
</dbReference>
<reference evidence="2 3" key="1">
    <citation type="submission" date="2007-08" db="EMBL/GenBank/DDBJ databases">
        <title>Complete sequence of Shewanella sediminis HAW-EB3.</title>
        <authorList>
            <consortium name="US DOE Joint Genome Institute"/>
            <person name="Copeland A."/>
            <person name="Lucas S."/>
            <person name="Lapidus A."/>
            <person name="Barry K."/>
            <person name="Glavina del Rio T."/>
            <person name="Dalin E."/>
            <person name="Tice H."/>
            <person name="Pitluck S."/>
            <person name="Chertkov O."/>
            <person name="Brettin T."/>
            <person name="Bruce D."/>
            <person name="Detter J.C."/>
            <person name="Han C."/>
            <person name="Schmutz J."/>
            <person name="Larimer F."/>
            <person name="Land M."/>
            <person name="Hauser L."/>
            <person name="Kyrpides N."/>
            <person name="Kim E."/>
            <person name="Zhao J.-S."/>
            <person name="Richardson P."/>
        </authorList>
    </citation>
    <scope>NUCLEOTIDE SEQUENCE [LARGE SCALE GENOMIC DNA]</scope>
    <source>
        <strain evidence="2 3">HAW-EB3</strain>
    </source>
</reference>
<dbReference type="KEGG" id="sse:Ssed_3199"/>
<dbReference type="EMBL" id="CP000821">
    <property type="protein sequence ID" value="ABV37803.1"/>
    <property type="molecule type" value="Genomic_DNA"/>
</dbReference>
<dbReference type="RefSeq" id="WP_012143533.1">
    <property type="nucleotide sequence ID" value="NC_009831.1"/>
</dbReference>
<proteinExistence type="predicted"/>
<sequence precursor="true">MDHSYIPTRFPLNKLSLLVLLACSATLTSQANAEAQLTPNQINGTIKFTNTNPQIVNELSTTGAAKGIAYSYIRADSVDHTPILNNTANIPGNKGMTQNFQLTVESSESGIQYSVKPDLRMDNYGERYLMSPTLSTPVQPEPATDASVVFEQCASLLDIQFKSSQGEPVAVNGGYTLAYQETTAGSNRFELKAQDFAFPNGTSQEFLTIQSHDGVTKVNVMYNFGLDAFSDTVRNMCEVKVTAACDTVVPVECVIDDGAMELGAIEGDIDVVGEEVLDSGYLSRIYATNGPYLNYRIDHVGGAGQYTLENLVPSDVVSPGIGYFVYGEMALRKGYQTEYLRTPFLNSRNGRVMVAAGETVDLADTLVLKPGYVNGQITLAGPEGNGTNNGLADLYRDADRDNNADGIPDYIYLSNSHVMASGSYIKSEGATYDATGGLARAGFSGQFNAESGEFNGDYELILGGLAGEPSKWNVGDFKLSFLDTATANTNGSYQNSQLRIRDLVIPLQDIIPGQSQTVDRSYCFNDIQLAYKSTSGVFYRPNLRAIGRFQGSDFQEEQANYQVTVDSAYGTPLYASTAAANGLVVMTLPQGAYDITPQVRALNPNGGETLAELPPVTLDVGCGQVVKASTEIQVSVGELPQETSGDTLVITANVNTETPIAKVDYVKNGEDPVVVCTQDCAEDGVVNVEVPLDEGDNNITVTATNEAGTEASVSADVTYTPEQPAEPELPSYDELKFVRCNNVGAQVSVLESGAQVDFDILAVGGVGKLNYDCDSASGSEFALGRTPVSCSVNDTDGHSAQCDFKVEVTDTCEADDSLPKLSHIVETDTLWSPNHKMTDIGFELKVNSCDRQLKSSLETTVWSDEREVPQPGSGDGRFAPDAKFSGDALRLRQERSGNQDGRVYLILTQGQDADEQDAYTCSTVVVPHGKSKSAKADIQAQAEYALDYCQANGAAPTEYFLHGVSKEIGPKQ</sequence>
<organism evidence="2 3">
    <name type="scientific">Shewanella sediminis (strain HAW-EB3)</name>
    <dbReference type="NCBI Taxonomy" id="425104"/>
    <lineage>
        <taxon>Bacteria</taxon>
        <taxon>Pseudomonadati</taxon>
        <taxon>Pseudomonadota</taxon>
        <taxon>Gammaproteobacteria</taxon>
        <taxon>Alteromonadales</taxon>
        <taxon>Shewanellaceae</taxon>
        <taxon>Shewanella</taxon>
    </lineage>
</organism>
<dbReference type="Gene3D" id="2.60.40.10">
    <property type="entry name" value="Immunoglobulins"/>
    <property type="match status" value="1"/>
</dbReference>
<name>A8FY80_SHESH</name>
<accession>A8FY80</accession>
<keyword evidence="3" id="KW-1185">Reference proteome</keyword>
<evidence type="ECO:0000256" key="1">
    <source>
        <dbReference type="SAM" id="SignalP"/>
    </source>
</evidence>
<dbReference type="AlphaFoldDB" id="A8FY80"/>
<dbReference type="HOGENOM" id="CLU_307322_0_0_6"/>
<evidence type="ECO:0008006" key="4">
    <source>
        <dbReference type="Google" id="ProtNLM"/>
    </source>
</evidence>
<evidence type="ECO:0000313" key="3">
    <source>
        <dbReference type="Proteomes" id="UP000002015"/>
    </source>
</evidence>
<dbReference type="InterPro" id="IPR013783">
    <property type="entry name" value="Ig-like_fold"/>
</dbReference>